<protein>
    <recommendedName>
        <fullName evidence="1">TLDc domain-containing protein</fullName>
    </recommendedName>
</protein>
<dbReference type="OrthoDB" id="29054at2759"/>
<dbReference type="OMA" id="FIIMNES"/>
<evidence type="ECO:0000259" key="1">
    <source>
        <dbReference type="Pfam" id="PF07534"/>
    </source>
</evidence>
<organism evidence="3">
    <name type="scientific">Entamoeba dispar (strain ATCC PRA-260 / SAW760)</name>
    <dbReference type="NCBI Taxonomy" id="370354"/>
    <lineage>
        <taxon>Eukaryota</taxon>
        <taxon>Amoebozoa</taxon>
        <taxon>Evosea</taxon>
        <taxon>Archamoebae</taxon>
        <taxon>Mastigamoebida</taxon>
        <taxon>Entamoebidae</taxon>
        <taxon>Entamoeba</taxon>
    </lineage>
</organism>
<dbReference type="VEuPathDB" id="AmoebaDB:EDI_188190"/>
<feature type="domain" description="TLDc" evidence="1">
    <location>
        <begin position="146"/>
        <end position="309"/>
    </location>
</feature>
<dbReference type="Pfam" id="PF07534">
    <property type="entry name" value="TLD"/>
    <property type="match status" value="1"/>
</dbReference>
<evidence type="ECO:0000313" key="3">
    <source>
        <dbReference type="Proteomes" id="UP000008076"/>
    </source>
</evidence>
<name>B0EQ09_ENTDS</name>
<dbReference type="AlphaFoldDB" id="B0EQ09"/>
<dbReference type="KEGG" id="edi:EDI_188190"/>
<dbReference type="eggNOG" id="ENOG502RDFU">
    <property type="taxonomic scope" value="Eukaryota"/>
</dbReference>
<dbReference type="InterPro" id="IPR006571">
    <property type="entry name" value="TLDc_dom"/>
</dbReference>
<gene>
    <name evidence="2" type="ORF">EDI_188190</name>
</gene>
<dbReference type="EMBL" id="DS550329">
    <property type="protein sequence ID" value="EDR23393.1"/>
    <property type="molecule type" value="Genomic_DNA"/>
</dbReference>
<proteinExistence type="predicted"/>
<sequence length="316" mass="37159">MKTILDNHFFDETEKFFEAIEPYLISLENKEKTQPTTIEEEDTYKRIDNKRKEFNELTKEIQHTTEFISFCDYLSDKLKWYVENQLTKAKEIRKDIVNDIKTSSTKDKTVNSKELSKLCPNTDLNKIIPWKTKSSTQTKIKKTKQNDRTIDDKEIALLQSDCLKKWTGKKQCKEIYNSEKLKFDGKEMNEKIKGKKNLAFIIMNESDMFGCYLEDKVEFDHWIYDEHHFAFSFAHSGELNSVCVYPKQKVGMKLNSNNSNILFSFGNEENGSVIVSTLKGYGETKTIKESYEFKNTIDIFDSKFKVEQIIIYELLD</sequence>
<evidence type="ECO:0000313" key="2">
    <source>
        <dbReference type="EMBL" id="EDR23393.1"/>
    </source>
</evidence>
<keyword evidence="3" id="KW-1185">Reference proteome</keyword>
<dbReference type="Proteomes" id="UP000008076">
    <property type="component" value="Unassembled WGS sequence"/>
</dbReference>
<dbReference type="RefSeq" id="XP_001740209.1">
    <property type="nucleotide sequence ID" value="XM_001740157.1"/>
</dbReference>
<dbReference type="GeneID" id="5885364"/>
<accession>B0EQ09</accession>
<reference evidence="3" key="1">
    <citation type="submission" date="2007-12" db="EMBL/GenBank/DDBJ databases">
        <title>Annotation of Entamoeba dispar SAW760.</title>
        <authorList>
            <person name="Lorenzi H."/>
            <person name="Inman J."/>
            <person name="Schobel S."/>
            <person name="Amedeo P."/>
            <person name="Caler E."/>
        </authorList>
    </citation>
    <scope>NUCLEOTIDE SEQUENCE [LARGE SCALE GENOMIC DNA]</scope>
    <source>
        <strain evidence="3">ATCC PRA-260 / SAW760</strain>
    </source>
</reference>